<dbReference type="STRING" id="215637.A0A4P9ZV27"/>
<dbReference type="AlphaFoldDB" id="A0A4P9ZV27"/>
<proteinExistence type="inferred from homology"/>
<keyword evidence="4" id="KW-0813">Transport</keyword>
<dbReference type="Pfam" id="PF18388">
    <property type="entry name" value="ATG29_N"/>
    <property type="match status" value="1"/>
</dbReference>
<dbReference type="InterPro" id="IPR039362">
    <property type="entry name" value="ATG29_sf"/>
</dbReference>
<accession>A0A4P9ZV27</accession>
<dbReference type="GO" id="GO:0015031">
    <property type="term" value="P:protein transport"/>
    <property type="evidence" value="ECO:0007669"/>
    <property type="project" value="UniProtKB-KW"/>
</dbReference>
<dbReference type="InterPro" id="IPR039113">
    <property type="entry name" value="ATG29"/>
</dbReference>
<dbReference type="GO" id="GO:0000045">
    <property type="term" value="P:autophagosome assembly"/>
    <property type="evidence" value="ECO:0007669"/>
    <property type="project" value="InterPro"/>
</dbReference>
<reference evidence="10" key="1">
    <citation type="journal article" date="2018" name="Nat. Microbiol.">
        <title>Leveraging single-cell genomics to expand the fungal tree of life.</title>
        <authorList>
            <person name="Ahrendt S.R."/>
            <person name="Quandt C.A."/>
            <person name="Ciobanu D."/>
            <person name="Clum A."/>
            <person name="Salamov A."/>
            <person name="Andreopoulos B."/>
            <person name="Cheng J.F."/>
            <person name="Woyke T."/>
            <person name="Pelin A."/>
            <person name="Henrissat B."/>
            <person name="Reynolds N.K."/>
            <person name="Benny G.L."/>
            <person name="Smith M.E."/>
            <person name="James T.Y."/>
            <person name="Grigoriev I.V."/>
        </authorList>
    </citation>
    <scope>NUCLEOTIDE SEQUENCE [LARGE SCALE GENOMIC DNA]</scope>
    <source>
        <strain evidence="10">RSA 468</strain>
    </source>
</reference>
<dbReference type="PANTHER" id="PTHR40012:SF1">
    <property type="entry name" value="AUTOPHAGY-RELATED PROTEIN 29"/>
    <property type="match status" value="1"/>
</dbReference>
<name>A0A4P9ZV27_9FUNG</name>
<feature type="compositionally biased region" description="Polar residues" evidence="7">
    <location>
        <begin position="410"/>
        <end position="438"/>
    </location>
</feature>
<feature type="region of interest" description="Disordered" evidence="7">
    <location>
        <begin position="161"/>
        <end position="230"/>
    </location>
</feature>
<comment type="subcellular location">
    <subcellularLocation>
        <location evidence="1">Preautophagosomal structure</location>
    </subcellularLocation>
</comment>
<sequence length="555" mass="59992">MHNPRHLKSPIPVDQVSAMDEHPSMSLSTRTNPLPPQQRPIHVVIRVPWNRPANFVEPTATVWTKAKQRTLWYHISQNSRNSIDWEMISRQLGIPIPELMRFSTFLYEKQIQQLKEQLYIHEQQSPHSSRASTHPATEFPLLPVPSQAMLVAATDSLFLGPPPGSPVAHPKPDLLSPSTHSAPTRSLPHSESPVSNHPEVSIYSNPLPPPHVANMASTLSRPDDSDTDHLSSAALSTHLANANIVSVESLSQLDQSRAPTGASPLELSNGDAFEALEHSVIIRNPSRDSQLNSTAPSFDMGASLPMTASTSLTSPLAQSLSPQGPTVSSVHLSTHISEAPNAASSPPRFPIYETPSDGYASVIQEATAHNMVTVPLVRALPLTSSKPPSGVASIQLSLPKSLPQPLQGVTGISQSPTKPDSNLGPNSLPPTTSYTQSPAMARPPPPTVARLSLGRRNEALPLLTRLNSHLEIPVQSATSPGTPRRSSRSPAVIQAECNFWVLLPLVLTLSVASPMYGLPITTPIYLSIYLSIDMYLYSSSHPISIWIMLANSSPR</sequence>
<evidence type="ECO:0000256" key="1">
    <source>
        <dbReference type="ARBA" id="ARBA00004329"/>
    </source>
</evidence>
<feature type="compositionally biased region" description="Polar residues" evidence="7">
    <location>
        <begin position="176"/>
        <end position="195"/>
    </location>
</feature>
<organism evidence="9 10">
    <name type="scientific">Dimargaris cristalligena</name>
    <dbReference type="NCBI Taxonomy" id="215637"/>
    <lineage>
        <taxon>Eukaryota</taxon>
        <taxon>Fungi</taxon>
        <taxon>Fungi incertae sedis</taxon>
        <taxon>Zoopagomycota</taxon>
        <taxon>Kickxellomycotina</taxon>
        <taxon>Dimargaritomycetes</taxon>
        <taxon>Dimargaritales</taxon>
        <taxon>Dimargaritaceae</taxon>
        <taxon>Dimargaris</taxon>
    </lineage>
</organism>
<keyword evidence="6" id="KW-0072">Autophagy</keyword>
<feature type="domain" description="Atg29 N-terminal" evidence="8">
    <location>
        <begin position="42"/>
        <end position="92"/>
    </location>
</feature>
<dbReference type="EMBL" id="ML002597">
    <property type="protein sequence ID" value="RKP36771.1"/>
    <property type="molecule type" value="Genomic_DNA"/>
</dbReference>
<dbReference type="InterPro" id="IPR040666">
    <property type="entry name" value="Atg29_N"/>
</dbReference>
<evidence type="ECO:0000259" key="8">
    <source>
        <dbReference type="Pfam" id="PF18388"/>
    </source>
</evidence>
<dbReference type="GO" id="GO:0000407">
    <property type="term" value="C:phagophore assembly site"/>
    <property type="evidence" value="ECO:0007669"/>
    <property type="project" value="UniProtKB-SubCell"/>
</dbReference>
<keyword evidence="5" id="KW-0653">Protein transport</keyword>
<feature type="region of interest" description="Disordered" evidence="7">
    <location>
        <begin position="309"/>
        <end position="332"/>
    </location>
</feature>
<keyword evidence="10" id="KW-1185">Reference proteome</keyword>
<evidence type="ECO:0000256" key="5">
    <source>
        <dbReference type="ARBA" id="ARBA00022927"/>
    </source>
</evidence>
<feature type="region of interest" description="Disordered" evidence="7">
    <location>
        <begin position="405"/>
        <end position="450"/>
    </location>
</feature>
<dbReference type="Proteomes" id="UP000268162">
    <property type="component" value="Unassembled WGS sequence"/>
</dbReference>
<evidence type="ECO:0000313" key="9">
    <source>
        <dbReference type="EMBL" id="RKP36771.1"/>
    </source>
</evidence>
<dbReference type="Gene3D" id="1.10.10.2570">
    <property type="match status" value="1"/>
</dbReference>
<evidence type="ECO:0000256" key="2">
    <source>
        <dbReference type="ARBA" id="ARBA00010082"/>
    </source>
</evidence>
<evidence type="ECO:0000256" key="3">
    <source>
        <dbReference type="ARBA" id="ARBA00013784"/>
    </source>
</evidence>
<dbReference type="PANTHER" id="PTHR40012">
    <property type="entry name" value="AUTOPHAGY-RELATED PROTEIN 29"/>
    <property type="match status" value="1"/>
</dbReference>
<comment type="similarity">
    <text evidence="2">Belongs to the ATG29 family.</text>
</comment>
<evidence type="ECO:0000256" key="6">
    <source>
        <dbReference type="ARBA" id="ARBA00023006"/>
    </source>
</evidence>
<protein>
    <recommendedName>
        <fullName evidence="3">Autophagy-related protein 29</fullName>
    </recommendedName>
</protein>
<evidence type="ECO:0000256" key="7">
    <source>
        <dbReference type="SAM" id="MobiDB-lite"/>
    </source>
</evidence>
<gene>
    <name evidence="9" type="ORF">BJ085DRAFT_28015</name>
</gene>
<evidence type="ECO:0000256" key="4">
    <source>
        <dbReference type="ARBA" id="ARBA00022448"/>
    </source>
</evidence>
<evidence type="ECO:0000313" key="10">
    <source>
        <dbReference type="Proteomes" id="UP000268162"/>
    </source>
</evidence>